<dbReference type="Proteomes" id="UP000199169">
    <property type="component" value="Unassembled WGS sequence"/>
</dbReference>
<evidence type="ECO:0000256" key="8">
    <source>
        <dbReference type="ARBA" id="ARBA00023136"/>
    </source>
</evidence>
<dbReference type="Pfam" id="PF02472">
    <property type="entry name" value="ExbD"/>
    <property type="match status" value="1"/>
</dbReference>
<dbReference type="EMBL" id="FLQX01000001">
    <property type="protein sequence ID" value="SBT03105.1"/>
    <property type="molecule type" value="Genomic_DNA"/>
</dbReference>
<sequence length="134" mass="14242">MRPRRLKNEINVVPYIDVMLVLLVIFMVTAPMMTTGTIDVPSVGKAAQTPGEALRVDVTADGKLTLVLPGKSDGKRVSLGDLGAMVVAAQKTPEQAVVVAGDKKVNYKAVMDVMAALQKAQVKRIGLLVEQSGQ</sequence>
<keyword evidence="7 11" id="KW-1133">Transmembrane helix</keyword>
<keyword evidence="6 10" id="KW-0812">Transmembrane</keyword>
<dbReference type="GO" id="GO:0022857">
    <property type="term" value="F:transmembrane transporter activity"/>
    <property type="evidence" value="ECO:0007669"/>
    <property type="project" value="InterPro"/>
</dbReference>
<feature type="transmembrane region" description="Helical" evidence="11">
    <location>
        <begin position="12"/>
        <end position="33"/>
    </location>
</feature>
<dbReference type="PANTHER" id="PTHR30558:SF7">
    <property type="entry name" value="TOL-PAL SYSTEM PROTEIN TOLR"/>
    <property type="match status" value="1"/>
</dbReference>
<comment type="similarity">
    <text evidence="2 10">Belongs to the ExbD/TolR family.</text>
</comment>
<dbReference type="AlphaFoldDB" id="A0A1A8XD18"/>
<keyword evidence="9" id="KW-0131">Cell cycle</keyword>
<comment type="subcellular location">
    <subcellularLocation>
        <location evidence="1">Cell membrane</location>
        <topology evidence="1">Single-pass membrane protein</topology>
    </subcellularLocation>
    <subcellularLocation>
        <location evidence="10">Cell membrane</location>
        <topology evidence="10">Single-pass type II membrane protein</topology>
    </subcellularLocation>
</comment>
<dbReference type="STRING" id="1860102.ACCAA_10058"/>
<reference evidence="12 13" key="1">
    <citation type="submission" date="2016-06" db="EMBL/GenBank/DDBJ databases">
        <authorList>
            <person name="Kjaerup R.B."/>
            <person name="Dalgaard T.S."/>
            <person name="Juul-Madsen H.R."/>
        </authorList>
    </citation>
    <scope>NUCLEOTIDE SEQUENCE [LARGE SCALE GENOMIC DNA]</scope>
    <source>
        <strain evidence="12">3</strain>
    </source>
</reference>
<dbReference type="NCBIfam" id="TIGR02801">
    <property type="entry name" value="tolR"/>
    <property type="match status" value="1"/>
</dbReference>
<evidence type="ECO:0000256" key="5">
    <source>
        <dbReference type="ARBA" id="ARBA00022618"/>
    </source>
</evidence>
<evidence type="ECO:0000256" key="3">
    <source>
        <dbReference type="ARBA" id="ARBA00022475"/>
    </source>
</evidence>
<dbReference type="GO" id="GO:0051301">
    <property type="term" value="P:cell division"/>
    <property type="evidence" value="ECO:0007669"/>
    <property type="project" value="UniProtKB-KW"/>
</dbReference>
<evidence type="ECO:0000256" key="7">
    <source>
        <dbReference type="ARBA" id="ARBA00022989"/>
    </source>
</evidence>
<dbReference type="InterPro" id="IPR014168">
    <property type="entry name" value="Tol-Pal_TolR"/>
</dbReference>
<dbReference type="GO" id="GO:0005886">
    <property type="term" value="C:plasma membrane"/>
    <property type="evidence" value="ECO:0007669"/>
    <property type="project" value="UniProtKB-SubCell"/>
</dbReference>
<keyword evidence="8 11" id="KW-0472">Membrane</keyword>
<keyword evidence="13" id="KW-1185">Reference proteome</keyword>
<keyword evidence="10" id="KW-0813">Transport</keyword>
<protein>
    <submittedName>
        <fullName evidence="12">Protein TolR</fullName>
    </submittedName>
</protein>
<proteinExistence type="inferred from homology"/>
<evidence type="ECO:0000256" key="1">
    <source>
        <dbReference type="ARBA" id="ARBA00004162"/>
    </source>
</evidence>
<keyword evidence="3" id="KW-1003">Cell membrane</keyword>
<accession>A0A1A8XD18</accession>
<keyword evidence="5" id="KW-0132">Cell division</keyword>
<evidence type="ECO:0000313" key="13">
    <source>
        <dbReference type="Proteomes" id="UP000199169"/>
    </source>
</evidence>
<dbReference type="GO" id="GO:0015031">
    <property type="term" value="P:protein transport"/>
    <property type="evidence" value="ECO:0007669"/>
    <property type="project" value="UniProtKB-KW"/>
</dbReference>
<evidence type="ECO:0000256" key="6">
    <source>
        <dbReference type="ARBA" id="ARBA00022692"/>
    </source>
</evidence>
<dbReference type="RefSeq" id="WP_186405249.1">
    <property type="nucleotide sequence ID" value="NZ_FLQX01000001.1"/>
</dbReference>
<evidence type="ECO:0000256" key="2">
    <source>
        <dbReference type="ARBA" id="ARBA00005811"/>
    </source>
</evidence>
<evidence type="ECO:0000256" key="9">
    <source>
        <dbReference type="ARBA" id="ARBA00023306"/>
    </source>
</evidence>
<keyword evidence="4" id="KW-0997">Cell inner membrane</keyword>
<evidence type="ECO:0000256" key="10">
    <source>
        <dbReference type="RuleBase" id="RU003879"/>
    </source>
</evidence>
<dbReference type="InterPro" id="IPR003400">
    <property type="entry name" value="ExbD"/>
</dbReference>
<evidence type="ECO:0000256" key="4">
    <source>
        <dbReference type="ARBA" id="ARBA00022519"/>
    </source>
</evidence>
<keyword evidence="10" id="KW-0653">Protein transport</keyword>
<dbReference type="Gene3D" id="3.30.420.270">
    <property type="match status" value="1"/>
</dbReference>
<evidence type="ECO:0000256" key="11">
    <source>
        <dbReference type="SAM" id="Phobius"/>
    </source>
</evidence>
<evidence type="ECO:0000313" key="12">
    <source>
        <dbReference type="EMBL" id="SBT03105.1"/>
    </source>
</evidence>
<name>A0A1A8XD18_9PROT</name>
<gene>
    <name evidence="12" type="primary">tolR</name>
    <name evidence="12" type="ORF">ACCAA_10058</name>
</gene>
<organism evidence="12 13">
    <name type="scientific">Candidatus Accumulibacter aalborgensis</name>
    <dbReference type="NCBI Taxonomy" id="1860102"/>
    <lineage>
        <taxon>Bacteria</taxon>
        <taxon>Pseudomonadati</taxon>
        <taxon>Pseudomonadota</taxon>
        <taxon>Betaproteobacteria</taxon>
        <taxon>Candidatus Accumulibacter</taxon>
    </lineage>
</organism>
<dbReference type="PANTHER" id="PTHR30558">
    <property type="entry name" value="EXBD MEMBRANE COMPONENT OF PMF-DRIVEN MACROMOLECULE IMPORT SYSTEM"/>
    <property type="match status" value="1"/>
</dbReference>